<keyword evidence="1" id="KW-0812">Transmembrane</keyword>
<evidence type="ECO:0000313" key="2">
    <source>
        <dbReference type="EMBL" id="KAK8951575.1"/>
    </source>
</evidence>
<evidence type="ECO:0000313" key="3">
    <source>
        <dbReference type="Proteomes" id="UP001418222"/>
    </source>
</evidence>
<sequence>MLKITPYGHITTTLLCIYEGIIYNAEAHAAGLRRARGRSCLAGSYFGEGPARTLAASEGLVPGLDLAKRAKYPMAPITTKPPTAIATGDLPRLLRWWSTSPVLGPGGFFILVAASLISLSISLSLSLS</sequence>
<keyword evidence="3" id="KW-1185">Reference proteome</keyword>
<accession>A0AAP0BXK9</accession>
<evidence type="ECO:0000256" key="1">
    <source>
        <dbReference type="SAM" id="Phobius"/>
    </source>
</evidence>
<reference evidence="2 3" key="1">
    <citation type="journal article" date="2022" name="Nat. Plants">
        <title>Genomes of leafy and leafless Platanthera orchids illuminate the evolution of mycoheterotrophy.</title>
        <authorList>
            <person name="Li M.H."/>
            <person name="Liu K.W."/>
            <person name="Li Z."/>
            <person name="Lu H.C."/>
            <person name="Ye Q.L."/>
            <person name="Zhang D."/>
            <person name="Wang J.Y."/>
            <person name="Li Y.F."/>
            <person name="Zhong Z.M."/>
            <person name="Liu X."/>
            <person name="Yu X."/>
            <person name="Liu D.K."/>
            <person name="Tu X.D."/>
            <person name="Liu B."/>
            <person name="Hao Y."/>
            <person name="Liao X.Y."/>
            <person name="Jiang Y.T."/>
            <person name="Sun W.H."/>
            <person name="Chen J."/>
            <person name="Chen Y.Q."/>
            <person name="Ai Y."/>
            <person name="Zhai J.W."/>
            <person name="Wu S.S."/>
            <person name="Zhou Z."/>
            <person name="Hsiao Y.Y."/>
            <person name="Wu W.L."/>
            <person name="Chen Y.Y."/>
            <person name="Lin Y.F."/>
            <person name="Hsu J.L."/>
            <person name="Li C.Y."/>
            <person name="Wang Z.W."/>
            <person name="Zhao X."/>
            <person name="Zhong W.Y."/>
            <person name="Ma X.K."/>
            <person name="Ma L."/>
            <person name="Huang J."/>
            <person name="Chen G.Z."/>
            <person name="Huang M.Z."/>
            <person name="Huang L."/>
            <person name="Peng D.H."/>
            <person name="Luo Y.B."/>
            <person name="Zou S.Q."/>
            <person name="Chen S.P."/>
            <person name="Lan S."/>
            <person name="Tsai W.C."/>
            <person name="Van de Peer Y."/>
            <person name="Liu Z.J."/>
        </authorList>
    </citation>
    <scope>NUCLEOTIDE SEQUENCE [LARGE SCALE GENOMIC DNA]</scope>
    <source>
        <strain evidence="2">Lor287</strain>
    </source>
</reference>
<gene>
    <name evidence="2" type="ORF">KSP39_PZI003851</name>
</gene>
<keyword evidence="1" id="KW-0472">Membrane</keyword>
<keyword evidence="1" id="KW-1133">Transmembrane helix</keyword>
<protein>
    <submittedName>
        <fullName evidence="2">Uncharacterized protein</fullName>
    </submittedName>
</protein>
<dbReference type="AlphaFoldDB" id="A0AAP0BXK9"/>
<organism evidence="2 3">
    <name type="scientific">Platanthera zijinensis</name>
    <dbReference type="NCBI Taxonomy" id="2320716"/>
    <lineage>
        <taxon>Eukaryota</taxon>
        <taxon>Viridiplantae</taxon>
        <taxon>Streptophyta</taxon>
        <taxon>Embryophyta</taxon>
        <taxon>Tracheophyta</taxon>
        <taxon>Spermatophyta</taxon>
        <taxon>Magnoliopsida</taxon>
        <taxon>Liliopsida</taxon>
        <taxon>Asparagales</taxon>
        <taxon>Orchidaceae</taxon>
        <taxon>Orchidoideae</taxon>
        <taxon>Orchideae</taxon>
        <taxon>Orchidinae</taxon>
        <taxon>Platanthera</taxon>
    </lineage>
</organism>
<comment type="caution">
    <text evidence="2">The sequence shown here is derived from an EMBL/GenBank/DDBJ whole genome shotgun (WGS) entry which is preliminary data.</text>
</comment>
<dbReference type="Proteomes" id="UP001418222">
    <property type="component" value="Unassembled WGS sequence"/>
</dbReference>
<dbReference type="EMBL" id="JBBWWQ010000003">
    <property type="protein sequence ID" value="KAK8951575.1"/>
    <property type="molecule type" value="Genomic_DNA"/>
</dbReference>
<name>A0AAP0BXK9_9ASPA</name>
<feature type="transmembrane region" description="Helical" evidence="1">
    <location>
        <begin position="102"/>
        <end position="125"/>
    </location>
</feature>
<proteinExistence type="predicted"/>